<dbReference type="SUPFAM" id="SSF52540">
    <property type="entry name" value="P-loop containing nucleoside triphosphate hydrolases"/>
    <property type="match status" value="1"/>
</dbReference>
<reference evidence="1" key="1">
    <citation type="journal article" date="2020" name="Appl. Environ. Microbiol.">
        <title>Medium-Chain Fatty Acid Synthesis by 'Candidatus Weimeria bifida' gen. nov., sp. nov., and 'Candidatus Pseudoramibacter fermentans' sp. nov.</title>
        <authorList>
            <person name="Scarborough M.J."/>
            <person name="Myers K.S."/>
            <person name="Donohue T.J."/>
            <person name="Noguera D.R."/>
        </authorList>
    </citation>
    <scope>NUCLEOTIDE SEQUENCE</scope>
    <source>
        <strain evidence="1">LCO1.1</strain>
    </source>
</reference>
<sequence>MENPFSLTFGQKPMEMISRKNQLRQITDTFEMESPTNHVFMIAGVRGAGKTVSLSEISEHFSTRDDWIVINLNPDSDMMADSISEINRMSSSKRLDISANINIPAAGSVTIKNAGKELNDTSKMKILLDEIDKRGRRVLFIIDEIVSNEYIRVFAGQFQIWLREERPVYLLMAGLYENISNIQNEKTLTFLYRATKIVLKPLSVPAISARYQEIFEIDVKEAAEMAKATKGYSFAFQILGYLRWEKRQPLKKLIPDYDADLAEYAYDKIWAELSPNDKKVAQIIASGKTKVGEIRNELGVSSQYMNIYRRRLIASGIVSGDTRGILTFTLPRFEVYISLYCE</sequence>
<accession>A0A6N7IZN1</accession>
<proteinExistence type="predicted"/>
<dbReference type="Gene3D" id="3.40.50.300">
    <property type="entry name" value="P-loop containing nucleotide triphosphate hydrolases"/>
    <property type="match status" value="1"/>
</dbReference>
<evidence type="ECO:0000313" key="2">
    <source>
        <dbReference type="Proteomes" id="UP000460257"/>
    </source>
</evidence>
<dbReference type="Proteomes" id="UP000460257">
    <property type="component" value="Unassembled WGS sequence"/>
</dbReference>
<keyword evidence="1" id="KW-0547">Nucleotide-binding</keyword>
<protein>
    <submittedName>
        <fullName evidence="1">ATP-binding protein</fullName>
    </submittedName>
</protein>
<dbReference type="AlphaFoldDB" id="A0A6N7IZN1"/>
<evidence type="ECO:0000313" key="1">
    <source>
        <dbReference type="EMBL" id="MQN01056.1"/>
    </source>
</evidence>
<dbReference type="InterPro" id="IPR027417">
    <property type="entry name" value="P-loop_NTPase"/>
</dbReference>
<name>A0A6N7IZN1_9FIRM</name>
<keyword evidence="1" id="KW-0067">ATP-binding</keyword>
<organism evidence="1 2">
    <name type="scientific">Candidatus Weimeria bifida</name>
    <dbReference type="NCBI Taxonomy" id="2599074"/>
    <lineage>
        <taxon>Bacteria</taxon>
        <taxon>Bacillati</taxon>
        <taxon>Bacillota</taxon>
        <taxon>Clostridia</taxon>
        <taxon>Lachnospirales</taxon>
        <taxon>Lachnospiraceae</taxon>
        <taxon>Candidatus Weimeria</taxon>
    </lineage>
</organism>
<dbReference type="GO" id="GO:0005524">
    <property type="term" value="F:ATP binding"/>
    <property type="evidence" value="ECO:0007669"/>
    <property type="project" value="UniProtKB-KW"/>
</dbReference>
<keyword evidence="2" id="KW-1185">Reference proteome</keyword>
<comment type="caution">
    <text evidence="1">The sequence shown here is derived from an EMBL/GenBank/DDBJ whole genome shotgun (WGS) entry which is preliminary data.</text>
</comment>
<gene>
    <name evidence="1" type="ORF">FRC54_03630</name>
</gene>
<dbReference type="EMBL" id="VOGC01000002">
    <property type="protein sequence ID" value="MQN01056.1"/>
    <property type="molecule type" value="Genomic_DNA"/>
</dbReference>